<keyword evidence="5" id="KW-1185">Reference proteome</keyword>
<dbReference type="Gene3D" id="4.10.240.10">
    <property type="entry name" value="Zn(2)-C6 fungal-type DNA-binding domain"/>
    <property type="match status" value="1"/>
</dbReference>
<dbReference type="VEuPathDB" id="FungiDB:SPBR_05866"/>
<dbReference type="CDD" id="cd00067">
    <property type="entry name" value="GAL4"/>
    <property type="match status" value="1"/>
</dbReference>
<dbReference type="GO" id="GO:0008270">
    <property type="term" value="F:zinc ion binding"/>
    <property type="evidence" value="ECO:0007669"/>
    <property type="project" value="InterPro"/>
</dbReference>
<dbReference type="SMART" id="SM00066">
    <property type="entry name" value="GAL4"/>
    <property type="match status" value="1"/>
</dbReference>
<dbReference type="OrthoDB" id="3546279at2759"/>
<dbReference type="RefSeq" id="XP_040622072.1">
    <property type="nucleotide sequence ID" value="XM_040764129.1"/>
</dbReference>
<evidence type="ECO:0000256" key="1">
    <source>
        <dbReference type="ARBA" id="ARBA00023242"/>
    </source>
</evidence>
<evidence type="ECO:0000313" key="4">
    <source>
        <dbReference type="EMBL" id="KIH94062.1"/>
    </source>
</evidence>
<dbReference type="PANTHER" id="PTHR47657">
    <property type="entry name" value="STEROL REGULATORY ELEMENT-BINDING PROTEIN ECM22"/>
    <property type="match status" value="1"/>
</dbReference>
<dbReference type="SUPFAM" id="SSF57701">
    <property type="entry name" value="Zn2/Cys6 DNA-binding domain"/>
    <property type="match status" value="1"/>
</dbReference>
<comment type="caution">
    <text evidence="4">The sequence shown here is derived from an EMBL/GenBank/DDBJ whole genome shotgun (WGS) entry which is preliminary data.</text>
</comment>
<name>A0A0C2JB02_9PEZI</name>
<feature type="region of interest" description="Disordered" evidence="2">
    <location>
        <begin position="52"/>
        <end position="154"/>
    </location>
</feature>
<reference evidence="4 5" key="1">
    <citation type="journal article" date="2014" name="BMC Genomics">
        <title>Comparative genomics of the major fungal agents of human and animal Sporotrichosis: Sporothrix schenckii and Sporothrix brasiliensis.</title>
        <authorList>
            <person name="Teixeira M.M."/>
            <person name="de Almeida L.G."/>
            <person name="Kubitschek-Barreira P."/>
            <person name="Alves F.L."/>
            <person name="Kioshima E.S."/>
            <person name="Abadio A.K."/>
            <person name="Fernandes L."/>
            <person name="Derengowski L.S."/>
            <person name="Ferreira K.S."/>
            <person name="Souza R.C."/>
            <person name="Ruiz J.C."/>
            <person name="de Andrade N.C."/>
            <person name="Paes H.C."/>
            <person name="Nicola A.M."/>
            <person name="Albuquerque P."/>
            <person name="Gerber A.L."/>
            <person name="Martins V.P."/>
            <person name="Peconick L.D."/>
            <person name="Neto A.V."/>
            <person name="Chaucanez C.B."/>
            <person name="Silva P.A."/>
            <person name="Cunha O.L."/>
            <person name="de Oliveira F.F."/>
            <person name="dos Santos T.C."/>
            <person name="Barros A.L."/>
            <person name="Soares M.A."/>
            <person name="de Oliveira L.M."/>
            <person name="Marini M.M."/>
            <person name="Villalobos-Duno H."/>
            <person name="Cunha M.M."/>
            <person name="de Hoog S."/>
            <person name="da Silveira J.F."/>
            <person name="Henrissat B."/>
            <person name="Nino-Vega G.A."/>
            <person name="Cisalpino P.S."/>
            <person name="Mora-Montes H.M."/>
            <person name="Almeida S.R."/>
            <person name="Stajich J.E."/>
            <person name="Lopes-Bezerra L.M."/>
            <person name="Vasconcelos A.T."/>
            <person name="Felipe M.S."/>
        </authorList>
    </citation>
    <scope>NUCLEOTIDE SEQUENCE [LARGE SCALE GENOMIC DNA]</scope>
    <source>
        <strain evidence="4 5">5110</strain>
    </source>
</reference>
<dbReference type="InterPro" id="IPR021858">
    <property type="entry name" value="Fun_TF"/>
</dbReference>
<dbReference type="PROSITE" id="PS00463">
    <property type="entry name" value="ZN2_CY6_FUNGAL_1"/>
    <property type="match status" value="1"/>
</dbReference>
<dbReference type="GeneID" id="63679050"/>
<dbReference type="PANTHER" id="PTHR47657:SF14">
    <property type="entry name" value="ZN(2)-C6 FUNGAL-TYPE DOMAIN-CONTAINING PROTEIN"/>
    <property type="match status" value="1"/>
</dbReference>
<keyword evidence="1" id="KW-0539">Nucleus</keyword>
<accession>A0A0C2JB02</accession>
<organism evidence="4 5">
    <name type="scientific">Sporothrix brasiliensis 5110</name>
    <dbReference type="NCBI Taxonomy" id="1398154"/>
    <lineage>
        <taxon>Eukaryota</taxon>
        <taxon>Fungi</taxon>
        <taxon>Dikarya</taxon>
        <taxon>Ascomycota</taxon>
        <taxon>Pezizomycotina</taxon>
        <taxon>Sordariomycetes</taxon>
        <taxon>Sordariomycetidae</taxon>
        <taxon>Ophiostomatales</taxon>
        <taxon>Ophiostomataceae</taxon>
        <taxon>Sporothrix</taxon>
    </lineage>
</organism>
<dbReference type="EMBL" id="AWTV01000004">
    <property type="protein sequence ID" value="KIH94062.1"/>
    <property type="molecule type" value="Genomic_DNA"/>
</dbReference>
<feature type="region of interest" description="Disordered" evidence="2">
    <location>
        <begin position="174"/>
        <end position="199"/>
    </location>
</feature>
<dbReference type="InterPro" id="IPR036864">
    <property type="entry name" value="Zn2-C6_fun-type_DNA-bd_sf"/>
</dbReference>
<dbReference type="AlphaFoldDB" id="A0A0C2JB02"/>
<dbReference type="HOGENOM" id="CLU_024934_6_0_1"/>
<dbReference type="Proteomes" id="UP000031575">
    <property type="component" value="Unassembled WGS sequence"/>
</dbReference>
<dbReference type="PROSITE" id="PS50048">
    <property type="entry name" value="ZN2_CY6_FUNGAL_2"/>
    <property type="match status" value="1"/>
</dbReference>
<evidence type="ECO:0000256" key="2">
    <source>
        <dbReference type="SAM" id="MobiDB-lite"/>
    </source>
</evidence>
<dbReference type="InterPro" id="IPR001138">
    <property type="entry name" value="Zn2Cys6_DnaBD"/>
</dbReference>
<dbReference type="Pfam" id="PF11951">
    <property type="entry name" value="Fungal_trans_2"/>
    <property type="match status" value="1"/>
</dbReference>
<evidence type="ECO:0000259" key="3">
    <source>
        <dbReference type="PROSITE" id="PS50048"/>
    </source>
</evidence>
<feature type="compositionally biased region" description="Low complexity" evidence="2">
    <location>
        <begin position="87"/>
        <end position="107"/>
    </location>
</feature>
<dbReference type="GO" id="GO:0000981">
    <property type="term" value="F:DNA-binding transcription factor activity, RNA polymerase II-specific"/>
    <property type="evidence" value="ECO:0007669"/>
    <property type="project" value="InterPro"/>
</dbReference>
<gene>
    <name evidence="4" type="ORF">SPBR_05866</name>
</gene>
<feature type="compositionally biased region" description="Low complexity" evidence="2">
    <location>
        <begin position="174"/>
        <end position="192"/>
    </location>
</feature>
<dbReference type="InterPro" id="IPR052400">
    <property type="entry name" value="Zn2-C6_fungal_TF"/>
</dbReference>
<sequence>MDGPAGRRAAKVGHRKSRNGCTKCKTRRVKCDEVRPVCSNCSRLGLDCAWPTADAPGRCSPPGQLPSPAATRRPGPHAAPMSVSQISPSLTPTSAASAASTTSHPQSHPQPQPQPHGHSHAHSQSHPLHSPGASAAGTDFGDASSGNGQSPQEHDAHNFSAMLQLWSNAEEASSSSSSSLSSSSSAAPSAVATDAENDCLLPESRTRRLLEHRLMQNYLYNLGVQSPASPSQDWNDLWTKTVPPLALRYDNILYAILSLSATHMLRSEPRNHTLFRARQAYLVAAMRVQRRMVDTLTLDSADAVCLASLVMLAQSFAMLDERAIDTYAPPMDWLRLGRGAGAVIWTSIEAILQTGEASKSVMLTIANAQPRMGFDESYFDASNRAPFRAVLAQDLPSGDDWADAATRDAYEKTLSYVGSLQLSMRRGEPVYVLCRRVQGFTMVMPPRFVDFVSERRPRALVVLAHFFAAVSKISKLSKASGGVWWLGGEDGREPIATRELRGIRSIMPAEWMAHMIWPMEAAGLS</sequence>
<dbReference type="Pfam" id="PF00172">
    <property type="entry name" value="Zn_clus"/>
    <property type="match status" value="1"/>
</dbReference>
<feature type="compositionally biased region" description="Basic residues" evidence="2">
    <location>
        <begin position="8"/>
        <end position="21"/>
    </location>
</feature>
<protein>
    <submittedName>
        <fullName evidence="4">C6 zinc finger domain containing protein</fullName>
    </submittedName>
</protein>
<feature type="domain" description="Zn(2)-C6 fungal-type" evidence="3">
    <location>
        <begin position="20"/>
        <end position="50"/>
    </location>
</feature>
<evidence type="ECO:0000313" key="5">
    <source>
        <dbReference type="Proteomes" id="UP000031575"/>
    </source>
</evidence>
<proteinExistence type="predicted"/>
<feature type="region of interest" description="Disordered" evidence="2">
    <location>
        <begin position="1"/>
        <end position="21"/>
    </location>
</feature>